<name>M3D8P9_SPHMS</name>
<evidence type="ECO:0000313" key="2">
    <source>
        <dbReference type="Proteomes" id="UP000016931"/>
    </source>
</evidence>
<dbReference type="EMBL" id="KB456262">
    <property type="protein sequence ID" value="EMF14269.1"/>
    <property type="molecule type" value="Genomic_DNA"/>
</dbReference>
<dbReference type="GeneID" id="27901800"/>
<sequence>MSTLHLPEEILNLIVEHLQLPSAIEIGERRNPDFTGKLSDSDQAIKLQLFTLASLARTSLRLNRIVKPVLYRTYPGFPLANARTFIETLAKDPVCAGSVHEIVIDKWEHLTQDDQHTVDLESQSLKTSCLQYAQSMRRVSSCYPVGLGSAVGAKLERGRADVVLTMLMLLCDNIEVLEVSVPCLGFDAQRGTHLRLTPLFFMLDVLAYSKDHSEERYRKIRNLAIRLEKHMGVFGCAFANRLLSMPNVETFSGWRVNCSRLFTSRTIGIPDTETLWPGLKSIELRQCQLDNVMLAYLLRRAPNLRQIDLQWAVQEYPLDFQSIAASLNTFGTHLESVRLDTRNNFCNLPEADPEPTGTRIHEAYDEPLGNLQPMTNLLHLAVTPRALVGSHRFFNNPSQEQHNPLVHNNSNNNNNNNHLLLLPPHLQTLHILGPTREDPDVALTTAVYHQVLHPAITREATTCPDLRRIELSCSAFAPEKYRCCSPGWEVEASEWENVGPVAAWKVVLKKKKI</sequence>
<dbReference type="AlphaFoldDB" id="M3D8P9"/>
<proteinExistence type="predicted"/>
<keyword evidence="2" id="KW-1185">Reference proteome</keyword>
<reference evidence="1 2" key="1">
    <citation type="journal article" date="2012" name="PLoS Pathog.">
        <title>Diverse lifestyles and strategies of plant pathogenesis encoded in the genomes of eighteen Dothideomycetes fungi.</title>
        <authorList>
            <person name="Ohm R.A."/>
            <person name="Feau N."/>
            <person name="Henrissat B."/>
            <person name="Schoch C.L."/>
            <person name="Horwitz B.A."/>
            <person name="Barry K.W."/>
            <person name="Condon B.J."/>
            <person name="Copeland A.C."/>
            <person name="Dhillon B."/>
            <person name="Glaser F."/>
            <person name="Hesse C.N."/>
            <person name="Kosti I."/>
            <person name="LaButti K."/>
            <person name="Lindquist E.A."/>
            <person name="Lucas S."/>
            <person name="Salamov A.A."/>
            <person name="Bradshaw R.E."/>
            <person name="Ciuffetti L."/>
            <person name="Hamelin R.C."/>
            <person name="Kema G.H.J."/>
            <person name="Lawrence C."/>
            <person name="Scott J.A."/>
            <person name="Spatafora J.W."/>
            <person name="Turgeon B.G."/>
            <person name="de Wit P.J.G.M."/>
            <person name="Zhong S."/>
            <person name="Goodwin S.B."/>
            <person name="Grigoriev I.V."/>
        </authorList>
    </citation>
    <scope>NUCLEOTIDE SEQUENCE [LARGE SCALE GENOMIC DNA]</scope>
    <source>
        <strain evidence="1 2">SO2202</strain>
    </source>
</reference>
<dbReference type="InterPro" id="IPR032675">
    <property type="entry name" value="LRR_dom_sf"/>
</dbReference>
<gene>
    <name evidence="1" type="ORF">SEPMUDRAFT_148036</name>
</gene>
<accession>M3D8P9</accession>
<dbReference type="RefSeq" id="XP_016762390.1">
    <property type="nucleotide sequence ID" value="XM_016904663.1"/>
</dbReference>
<dbReference type="HOGENOM" id="CLU_531178_0_0_1"/>
<protein>
    <recommendedName>
        <fullName evidence="3">F-box domain-containing protein</fullName>
    </recommendedName>
</protein>
<dbReference type="OMA" id="HEAYDEP"/>
<organism evidence="1 2">
    <name type="scientific">Sphaerulina musiva (strain SO2202)</name>
    <name type="common">Poplar stem canker fungus</name>
    <name type="synonym">Septoria musiva</name>
    <dbReference type="NCBI Taxonomy" id="692275"/>
    <lineage>
        <taxon>Eukaryota</taxon>
        <taxon>Fungi</taxon>
        <taxon>Dikarya</taxon>
        <taxon>Ascomycota</taxon>
        <taxon>Pezizomycotina</taxon>
        <taxon>Dothideomycetes</taxon>
        <taxon>Dothideomycetidae</taxon>
        <taxon>Mycosphaerellales</taxon>
        <taxon>Mycosphaerellaceae</taxon>
        <taxon>Sphaerulina</taxon>
    </lineage>
</organism>
<dbReference type="OrthoDB" id="3643115at2759"/>
<dbReference type="SUPFAM" id="SSF52047">
    <property type="entry name" value="RNI-like"/>
    <property type="match status" value="1"/>
</dbReference>
<dbReference type="Gene3D" id="3.80.10.10">
    <property type="entry name" value="Ribonuclease Inhibitor"/>
    <property type="match status" value="1"/>
</dbReference>
<evidence type="ECO:0008006" key="3">
    <source>
        <dbReference type="Google" id="ProtNLM"/>
    </source>
</evidence>
<dbReference type="Proteomes" id="UP000016931">
    <property type="component" value="Unassembled WGS sequence"/>
</dbReference>
<dbReference type="eggNOG" id="ENOG502RGRK">
    <property type="taxonomic scope" value="Eukaryota"/>
</dbReference>
<evidence type="ECO:0000313" key="1">
    <source>
        <dbReference type="EMBL" id="EMF14269.1"/>
    </source>
</evidence>